<organism evidence="1 2">
    <name type="scientific">Rubricoccus marinus</name>
    <dbReference type="NCBI Taxonomy" id="716817"/>
    <lineage>
        <taxon>Bacteria</taxon>
        <taxon>Pseudomonadati</taxon>
        <taxon>Rhodothermota</taxon>
        <taxon>Rhodothermia</taxon>
        <taxon>Rhodothermales</taxon>
        <taxon>Rubricoccaceae</taxon>
        <taxon>Rubricoccus</taxon>
    </lineage>
</organism>
<sequence>MAVLLLGLLPALAACGPSNRLREVSLDQSRIAIVAAIPPHPRVQAGSPEEGAIRLRDPLGSMARVGTAAEKYRQVQRAQARLDSAVARVDVADRIARQVLAQSAETLRFSPAARPSGADFILDLRIRDYALVADSFEGATFFVIEGDLLLLEAATGRELWDGRIQEREVLTGSLFGLPAAAGNVITARALAGLSSAEMATGLDRLADFAAQRVTDRLRRDYARSRDDYERRR</sequence>
<proteinExistence type="predicted"/>
<dbReference type="InParanoid" id="A0A259U215"/>
<dbReference type="EMBL" id="MQWB01000001">
    <property type="protein sequence ID" value="OZC03990.1"/>
    <property type="molecule type" value="Genomic_DNA"/>
</dbReference>
<keyword evidence="2" id="KW-1185">Reference proteome</keyword>
<accession>A0A259U215</accession>
<dbReference type="AlphaFoldDB" id="A0A259U215"/>
<evidence type="ECO:0000313" key="1">
    <source>
        <dbReference type="EMBL" id="OZC03990.1"/>
    </source>
</evidence>
<gene>
    <name evidence="1" type="ORF">BSZ36_13960</name>
</gene>
<protein>
    <submittedName>
        <fullName evidence="1">Uncharacterized protein</fullName>
    </submittedName>
</protein>
<evidence type="ECO:0000313" key="2">
    <source>
        <dbReference type="Proteomes" id="UP000216446"/>
    </source>
</evidence>
<reference evidence="1 2" key="1">
    <citation type="submission" date="2016-11" db="EMBL/GenBank/DDBJ databases">
        <title>Study of marine rhodopsin-containing bacteria.</title>
        <authorList>
            <person name="Yoshizawa S."/>
            <person name="Kumagai Y."/>
            <person name="Kogure K."/>
        </authorList>
    </citation>
    <scope>NUCLEOTIDE SEQUENCE [LARGE SCALE GENOMIC DNA]</scope>
    <source>
        <strain evidence="1 2">SG-29</strain>
    </source>
</reference>
<comment type="caution">
    <text evidence="1">The sequence shown here is derived from an EMBL/GenBank/DDBJ whole genome shotgun (WGS) entry which is preliminary data.</text>
</comment>
<name>A0A259U215_9BACT</name>
<dbReference type="Proteomes" id="UP000216446">
    <property type="component" value="Unassembled WGS sequence"/>
</dbReference>